<comment type="caution">
    <text evidence="1">The sequence shown here is derived from an EMBL/GenBank/DDBJ whole genome shotgun (WGS) entry which is preliminary data.</text>
</comment>
<evidence type="ECO:0000313" key="1">
    <source>
        <dbReference type="EMBL" id="MBD2755355.1"/>
    </source>
</evidence>
<dbReference type="RefSeq" id="WP_191040980.1">
    <property type="nucleotide sequence ID" value="NZ_JACXAA010000008.1"/>
</dbReference>
<dbReference type="EMBL" id="JACXAA010000008">
    <property type="protein sequence ID" value="MBD2755355.1"/>
    <property type="molecule type" value="Genomic_DNA"/>
</dbReference>
<sequence>MNELVKKGNYALFLADLDDVKVLYSQGKIKASNNNKFAELLGVSPTPASSPGWAWVFDDRTDVIDSLGKADQRLFLRLFRIISLSNNLADLLPNLNPNRVQLGLSGNGNENWLRYLFTNLHTSQTLRILKQLMPNVLKIRPGLVPRLINDTGFYYIDSTLIQIQRKQRLVHLARTDFSVQELKQVAQDQQLRDGIFTLLDYLPEKYINSHGQNSVKLARSVASLGTKSTIPFEFVSLNYPTREDIANQRNVSNVRLYMAFSSPTVLSLSEGDVLFVTHSFLETIGLPTYPVLCDQSVYCISQWLELRGVTILFSAGGNKNSRQNLKTIFGSGGWPGIVVGGVDANGQFVQSNYGPQVTCYARPSSSMPDFDESSGATSFVAGLVVRAQTYAKKRGRFLTPAEVRSLLGSCGPIKSVEMAGPICLPEWENLAIAINTLIP</sequence>
<reference evidence="1" key="1">
    <citation type="submission" date="2020-09" db="EMBL/GenBank/DDBJ databases">
        <authorList>
            <person name="Kim M.K."/>
        </authorList>
    </citation>
    <scope>NUCLEOTIDE SEQUENCE</scope>
    <source>
        <strain evidence="1">BT704</strain>
    </source>
</reference>
<dbReference type="SUPFAM" id="SSF52743">
    <property type="entry name" value="Subtilisin-like"/>
    <property type="match status" value="1"/>
</dbReference>
<dbReference type="Proteomes" id="UP000653797">
    <property type="component" value="Unassembled WGS sequence"/>
</dbReference>
<gene>
    <name evidence="1" type="ORF">IC230_20810</name>
</gene>
<proteinExistence type="predicted"/>
<name>A0A927B4N6_9BACT</name>
<dbReference type="GO" id="GO:0004252">
    <property type="term" value="F:serine-type endopeptidase activity"/>
    <property type="evidence" value="ECO:0007669"/>
    <property type="project" value="InterPro"/>
</dbReference>
<dbReference type="Gene3D" id="3.40.50.200">
    <property type="entry name" value="Peptidase S8/S53 domain"/>
    <property type="match status" value="1"/>
</dbReference>
<protein>
    <recommendedName>
        <fullName evidence="3">S8/S53 family peptidase</fullName>
    </recommendedName>
</protein>
<accession>A0A927B4N6</accession>
<dbReference type="InterPro" id="IPR036852">
    <property type="entry name" value="Peptidase_S8/S53_dom_sf"/>
</dbReference>
<evidence type="ECO:0008006" key="3">
    <source>
        <dbReference type="Google" id="ProtNLM"/>
    </source>
</evidence>
<organism evidence="1 2">
    <name type="scientific">Spirosoma validum</name>
    <dbReference type="NCBI Taxonomy" id="2771355"/>
    <lineage>
        <taxon>Bacteria</taxon>
        <taxon>Pseudomonadati</taxon>
        <taxon>Bacteroidota</taxon>
        <taxon>Cytophagia</taxon>
        <taxon>Cytophagales</taxon>
        <taxon>Cytophagaceae</taxon>
        <taxon>Spirosoma</taxon>
    </lineage>
</organism>
<evidence type="ECO:0000313" key="2">
    <source>
        <dbReference type="Proteomes" id="UP000653797"/>
    </source>
</evidence>
<dbReference type="AlphaFoldDB" id="A0A927B4N6"/>
<dbReference type="GO" id="GO:0006508">
    <property type="term" value="P:proteolysis"/>
    <property type="evidence" value="ECO:0007669"/>
    <property type="project" value="InterPro"/>
</dbReference>
<keyword evidence="2" id="KW-1185">Reference proteome</keyword>